<name>A0A076PQ12_COMTE</name>
<sequence length="483" mass="56205">MHDVEPEKLSVVHTLPLFRLTTVQRTPDMGTLPVDYLHGDQNIKYWRKPISANAKAQRWSEFRLFPLILDREGAPWQPACMWLLERAQANPHTISSLRPIAQDLAAYKNFLDDFKIEWDDFSEVIKYLRPTYLYHTHLQGQVTKGSLKRSTAARRMSTVIGFYNFLDRNKHMRFSPANPTWIEKKISIAYNDSIGRRQVTNVRTTDISIKSKTYEDASSGTINDGAKLRPLTVNEQKELVNALKKLGNTEYSLMHYIALLTGAREMTVLTLRLGEVLRPTDQVRQWPHKILCGPGTRINTKGDIGKVYLSMPRELYEQLHAYAVSERARRRRAKTQQGEDPMNYLFLTQHGQPYYESREDLNAIRDSSTPLRRSALSGRPLRKFIQVAVTPLIQESIPGFTYRFHDLRATFGMNWVDYQMQQAGNNGIDSRYDWILSQLSKLMWHRSTLTTEKYLKYREQQKQLEQAKIGWSEYLSKLINTEK</sequence>
<dbReference type="SUPFAM" id="SSF56349">
    <property type="entry name" value="DNA breaking-rejoining enzymes"/>
    <property type="match status" value="1"/>
</dbReference>
<dbReference type="Proteomes" id="UP000028782">
    <property type="component" value="Chromosome"/>
</dbReference>
<dbReference type="GO" id="GO:0003677">
    <property type="term" value="F:DNA binding"/>
    <property type="evidence" value="ECO:0007669"/>
    <property type="project" value="UniProtKB-UniRule"/>
</dbReference>
<keyword evidence="2" id="KW-0229">DNA integration</keyword>
<evidence type="ECO:0000256" key="3">
    <source>
        <dbReference type="ARBA" id="ARBA00023125"/>
    </source>
</evidence>
<comment type="similarity">
    <text evidence="1">Belongs to the 'phage' integrase family.</text>
</comment>
<evidence type="ECO:0000256" key="2">
    <source>
        <dbReference type="ARBA" id="ARBA00022908"/>
    </source>
</evidence>
<dbReference type="InterPro" id="IPR013762">
    <property type="entry name" value="Integrase-like_cat_sf"/>
</dbReference>
<proteinExistence type="inferred from homology"/>
<evidence type="ECO:0000313" key="7">
    <source>
        <dbReference type="EMBL" id="AIJ45770.1"/>
    </source>
</evidence>
<evidence type="ECO:0000313" key="8">
    <source>
        <dbReference type="Proteomes" id="UP000028782"/>
    </source>
</evidence>
<dbReference type="RefSeq" id="WP_043371513.1">
    <property type="nucleotide sequence ID" value="NZ_CP006704.1"/>
</dbReference>
<dbReference type="EMBL" id="CP006704">
    <property type="protein sequence ID" value="AIJ45770.1"/>
    <property type="molecule type" value="Genomic_DNA"/>
</dbReference>
<dbReference type="InterPro" id="IPR044068">
    <property type="entry name" value="CB"/>
</dbReference>
<evidence type="ECO:0000259" key="6">
    <source>
        <dbReference type="PROSITE" id="PS51900"/>
    </source>
</evidence>
<reference evidence="7 8" key="1">
    <citation type="journal article" date="2014" name="Genome Announc.">
        <title>Complete Genome Sequence of Polychlorinated Biphenyl Degrader Comamonas testosteroni TK102 (NBRC 109938).</title>
        <authorList>
            <person name="Fukuda K."/>
            <person name="Hosoyama A."/>
            <person name="Tsuchikane K."/>
            <person name="Ohji S."/>
            <person name="Yamazoe A."/>
            <person name="Fujita N."/>
            <person name="Shintani M."/>
            <person name="Kimbara K."/>
        </authorList>
    </citation>
    <scope>NUCLEOTIDE SEQUENCE [LARGE SCALE GENOMIC DNA]</scope>
    <source>
        <strain evidence="7">TK102</strain>
    </source>
</reference>
<organism evidence="7 8">
    <name type="scientific">Comamonas testosteroni TK102</name>
    <dbReference type="NCBI Taxonomy" id="1392005"/>
    <lineage>
        <taxon>Bacteria</taxon>
        <taxon>Pseudomonadati</taxon>
        <taxon>Pseudomonadota</taxon>
        <taxon>Betaproteobacteria</taxon>
        <taxon>Burkholderiales</taxon>
        <taxon>Comamonadaceae</taxon>
        <taxon>Comamonas</taxon>
    </lineage>
</organism>
<dbReference type="InterPro" id="IPR011010">
    <property type="entry name" value="DNA_brk_join_enz"/>
</dbReference>
<dbReference type="PANTHER" id="PTHR30349">
    <property type="entry name" value="PHAGE INTEGRASE-RELATED"/>
    <property type="match status" value="1"/>
</dbReference>
<gene>
    <name evidence="7" type="ORF">O987_08120</name>
</gene>
<keyword evidence="4" id="KW-0233">DNA recombination</keyword>
<feature type="domain" description="Core-binding (CB)" evidence="6">
    <location>
        <begin position="50"/>
        <end position="167"/>
    </location>
</feature>
<dbReference type="InterPro" id="IPR050090">
    <property type="entry name" value="Tyrosine_recombinase_XerCD"/>
</dbReference>
<evidence type="ECO:0000256" key="5">
    <source>
        <dbReference type="PROSITE-ProRule" id="PRU01248"/>
    </source>
</evidence>
<evidence type="ECO:0000256" key="4">
    <source>
        <dbReference type="ARBA" id="ARBA00023172"/>
    </source>
</evidence>
<protein>
    <recommendedName>
        <fullName evidence="6">Core-binding (CB) domain-containing protein</fullName>
    </recommendedName>
</protein>
<dbReference type="PANTHER" id="PTHR30349:SF41">
    <property type="entry name" value="INTEGRASE_RECOMBINASE PROTEIN MJ0367-RELATED"/>
    <property type="match status" value="1"/>
</dbReference>
<dbReference type="Gene3D" id="1.10.150.130">
    <property type="match status" value="1"/>
</dbReference>
<dbReference type="HOGENOM" id="CLU_039906_1_0_4"/>
<dbReference type="Gene3D" id="1.10.443.10">
    <property type="entry name" value="Intergrase catalytic core"/>
    <property type="match status" value="1"/>
</dbReference>
<dbReference type="GO" id="GO:0015074">
    <property type="term" value="P:DNA integration"/>
    <property type="evidence" value="ECO:0007669"/>
    <property type="project" value="UniProtKB-KW"/>
</dbReference>
<evidence type="ECO:0000256" key="1">
    <source>
        <dbReference type="ARBA" id="ARBA00008857"/>
    </source>
</evidence>
<dbReference type="PROSITE" id="PS51900">
    <property type="entry name" value="CB"/>
    <property type="match status" value="1"/>
</dbReference>
<dbReference type="InterPro" id="IPR010998">
    <property type="entry name" value="Integrase_recombinase_N"/>
</dbReference>
<dbReference type="GO" id="GO:0006310">
    <property type="term" value="P:DNA recombination"/>
    <property type="evidence" value="ECO:0007669"/>
    <property type="project" value="UniProtKB-KW"/>
</dbReference>
<dbReference type="KEGG" id="ctes:O987_08120"/>
<accession>A0A076PQ12</accession>
<keyword evidence="3 5" id="KW-0238">DNA-binding</keyword>
<dbReference type="AlphaFoldDB" id="A0A076PQ12"/>